<dbReference type="Pfam" id="PF13419">
    <property type="entry name" value="HAD_2"/>
    <property type="match status" value="1"/>
</dbReference>
<dbReference type="PANTHER" id="PTHR43434">
    <property type="entry name" value="PHOSPHOGLYCOLATE PHOSPHATASE"/>
    <property type="match status" value="1"/>
</dbReference>
<evidence type="ECO:0000313" key="2">
    <source>
        <dbReference type="Proteomes" id="UP001447516"/>
    </source>
</evidence>
<protein>
    <submittedName>
        <fullName evidence="1">HAD family hydrolase</fullName>
        <ecNumber evidence="1">3.-.-.-</ecNumber>
    </submittedName>
</protein>
<dbReference type="InterPro" id="IPR041492">
    <property type="entry name" value="HAD_2"/>
</dbReference>
<dbReference type="Proteomes" id="UP001447516">
    <property type="component" value="Unassembled WGS sequence"/>
</dbReference>
<dbReference type="SUPFAM" id="SSF56784">
    <property type="entry name" value="HAD-like"/>
    <property type="match status" value="1"/>
</dbReference>
<dbReference type="InterPro" id="IPR050155">
    <property type="entry name" value="HAD-like_hydrolase_sf"/>
</dbReference>
<evidence type="ECO:0000313" key="1">
    <source>
        <dbReference type="EMBL" id="MEN3533580.1"/>
    </source>
</evidence>
<dbReference type="EC" id="3.-.-.-" evidence="1"/>
<gene>
    <name evidence="1" type="ORF">AAH991_00565</name>
</gene>
<dbReference type="InterPro" id="IPR006439">
    <property type="entry name" value="HAD-SF_hydro_IA"/>
</dbReference>
<dbReference type="GO" id="GO:0016787">
    <property type="term" value="F:hydrolase activity"/>
    <property type="evidence" value="ECO:0007669"/>
    <property type="project" value="UniProtKB-KW"/>
</dbReference>
<dbReference type="SFLD" id="SFLDS00003">
    <property type="entry name" value="Haloacid_Dehalogenase"/>
    <property type="match status" value="1"/>
</dbReference>
<keyword evidence="2" id="KW-1185">Reference proteome</keyword>
<dbReference type="EMBL" id="JBDJAW010000001">
    <property type="protein sequence ID" value="MEN3533580.1"/>
    <property type="molecule type" value="Genomic_DNA"/>
</dbReference>
<comment type="caution">
    <text evidence="1">The sequence shown here is derived from an EMBL/GenBank/DDBJ whole genome shotgun (WGS) entry which is preliminary data.</text>
</comment>
<dbReference type="PANTHER" id="PTHR43434:SF1">
    <property type="entry name" value="PHOSPHOGLYCOLATE PHOSPHATASE"/>
    <property type="match status" value="1"/>
</dbReference>
<organism evidence="1 2">
    <name type="scientific">Microbispora maris</name>
    <dbReference type="NCBI Taxonomy" id="3144104"/>
    <lineage>
        <taxon>Bacteria</taxon>
        <taxon>Bacillati</taxon>
        <taxon>Actinomycetota</taxon>
        <taxon>Actinomycetes</taxon>
        <taxon>Streptosporangiales</taxon>
        <taxon>Streptosporangiaceae</taxon>
        <taxon>Microbispora</taxon>
    </lineage>
</organism>
<dbReference type="RefSeq" id="WP_346223945.1">
    <property type="nucleotide sequence ID" value="NZ_JBDJAW010000001.1"/>
</dbReference>
<accession>A0ABV0AIK5</accession>
<proteinExistence type="predicted"/>
<dbReference type="Gene3D" id="1.10.150.240">
    <property type="entry name" value="Putative phosphatase, domain 2"/>
    <property type="match status" value="1"/>
</dbReference>
<dbReference type="Gene3D" id="3.40.50.1000">
    <property type="entry name" value="HAD superfamily/HAD-like"/>
    <property type="match status" value="1"/>
</dbReference>
<keyword evidence="1" id="KW-0378">Hydrolase</keyword>
<dbReference type="InterPro" id="IPR036412">
    <property type="entry name" value="HAD-like_sf"/>
</dbReference>
<reference evidence="1 2" key="1">
    <citation type="submission" date="2024-05" db="EMBL/GenBank/DDBJ databases">
        <title>Microbispora sp.ZYX-F-249.</title>
        <authorList>
            <person name="Xie H."/>
        </authorList>
    </citation>
    <scope>NUCLEOTIDE SEQUENCE [LARGE SCALE GENOMIC DNA]</scope>
    <source>
        <strain evidence="1 2">ZYX-F-249</strain>
    </source>
</reference>
<dbReference type="NCBIfam" id="TIGR01549">
    <property type="entry name" value="HAD-SF-IA-v1"/>
    <property type="match status" value="1"/>
</dbReference>
<name>A0ABV0AIK5_9ACTN</name>
<dbReference type="InterPro" id="IPR023198">
    <property type="entry name" value="PGP-like_dom2"/>
</dbReference>
<sequence>MKTSLCLVSVMADSRTMRPTEDETGKRVLAFHQAPGTDRRFLTLVIPSLETFIMPPESLPSDSYTVSGSEADCGSLVRRSLLFDLDGVLVDTRPVMERAWHAVQEAHGLDVPFEAYQEHLGRPFGDIMGRLGLANAGEIHRTYGEASAAASDLAREFDDITGVLLSAAAAGWSLGVVTSKPLSRTNPLLERLGCPFATVRGPDGQGRGKPAPDPILLALVDLGTDPADVTYVGDMGVDQEAARRAGVSYIHAGWGYGRPIGPSPVVAESPKDLLRLLGISTAQTPLIEGGSL</sequence>
<dbReference type="SFLD" id="SFLDG01129">
    <property type="entry name" value="C1.5:_HAD__Beta-PGM__Phosphata"/>
    <property type="match status" value="1"/>
</dbReference>
<dbReference type="InterPro" id="IPR023214">
    <property type="entry name" value="HAD_sf"/>
</dbReference>